<protein>
    <submittedName>
        <fullName evidence="8">PIN domain-containing protein</fullName>
    </submittedName>
</protein>
<gene>
    <name evidence="8" type="ORF">HZS54_05280</name>
</gene>
<keyword evidence="3" id="KW-0479">Metal-binding</keyword>
<keyword evidence="5" id="KW-0460">Magnesium</keyword>
<evidence type="ECO:0000256" key="2">
    <source>
        <dbReference type="ARBA" id="ARBA00022722"/>
    </source>
</evidence>
<evidence type="ECO:0000256" key="4">
    <source>
        <dbReference type="ARBA" id="ARBA00022801"/>
    </source>
</evidence>
<evidence type="ECO:0000256" key="1">
    <source>
        <dbReference type="ARBA" id="ARBA00001946"/>
    </source>
</evidence>
<dbReference type="Pfam" id="PF01850">
    <property type="entry name" value="PIN"/>
    <property type="match status" value="1"/>
</dbReference>
<name>A0A7D5P9G6_9EURY</name>
<evidence type="ECO:0000313" key="8">
    <source>
        <dbReference type="EMBL" id="QLH81085.1"/>
    </source>
</evidence>
<dbReference type="InterPro" id="IPR050556">
    <property type="entry name" value="Type_II_TA_system_RNase"/>
</dbReference>
<dbReference type="SUPFAM" id="SSF88723">
    <property type="entry name" value="PIN domain-like"/>
    <property type="match status" value="1"/>
</dbReference>
<comment type="similarity">
    <text evidence="6">Belongs to the PINc/VapC protein family.</text>
</comment>
<dbReference type="PANTHER" id="PTHR33653">
    <property type="entry name" value="RIBONUCLEASE VAPC2"/>
    <property type="match status" value="1"/>
</dbReference>
<reference evidence="8 9" key="1">
    <citation type="submission" date="2020-07" db="EMBL/GenBank/DDBJ databases">
        <title>Halosimplex litoreum sp. nov. and Halosimplex rubrum sp. nov., isolated from different salt environments.</title>
        <authorList>
            <person name="Cui H."/>
        </authorList>
    </citation>
    <scope>NUCLEOTIDE SEQUENCE [LARGE SCALE GENOMIC DNA]</scope>
    <source>
        <strain evidence="8 9">R2</strain>
    </source>
</reference>
<dbReference type="InterPro" id="IPR029060">
    <property type="entry name" value="PIN-like_dom_sf"/>
</dbReference>
<dbReference type="GO" id="GO:0016787">
    <property type="term" value="F:hydrolase activity"/>
    <property type="evidence" value="ECO:0007669"/>
    <property type="project" value="UniProtKB-KW"/>
</dbReference>
<dbReference type="Gene3D" id="3.40.50.1010">
    <property type="entry name" value="5'-nuclease"/>
    <property type="match status" value="1"/>
</dbReference>
<dbReference type="GO" id="GO:0046872">
    <property type="term" value="F:metal ion binding"/>
    <property type="evidence" value="ECO:0007669"/>
    <property type="project" value="UniProtKB-KW"/>
</dbReference>
<dbReference type="AlphaFoldDB" id="A0A7D5P9G6"/>
<comment type="cofactor">
    <cofactor evidence="1">
        <name>Mg(2+)</name>
        <dbReference type="ChEBI" id="CHEBI:18420"/>
    </cofactor>
</comment>
<dbReference type="InterPro" id="IPR002716">
    <property type="entry name" value="PIN_dom"/>
</dbReference>
<dbReference type="PANTHER" id="PTHR33653:SF1">
    <property type="entry name" value="RIBONUCLEASE VAPC2"/>
    <property type="match status" value="1"/>
</dbReference>
<feature type="domain" description="PIN" evidence="7">
    <location>
        <begin position="1"/>
        <end position="125"/>
    </location>
</feature>
<evidence type="ECO:0000256" key="5">
    <source>
        <dbReference type="ARBA" id="ARBA00022842"/>
    </source>
</evidence>
<keyword evidence="9" id="KW-1185">Reference proteome</keyword>
<sequence>MILDTSYLVALQQGVPGAVRLARDHESNGVPQRIPSTVLSELYVSVGASADANENVRKYEELIGNLPIVDIDENIARRAGALRGESLTSDSDPVLGLGDATVAAIGLVFNEPVVTEDIDDFDPVAGLDIVSWDD</sequence>
<keyword evidence="2" id="KW-0540">Nuclease</keyword>
<evidence type="ECO:0000256" key="3">
    <source>
        <dbReference type="ARBA" id="ARBA00022723"/>
    </source>
</evidence>
<dbReference type="GeneID" id="56081979"/>
<dbReference type="GO" id="GO:0004518">
    <property type="term" value="F:nuclease activity"/>
    <property type="evidence" value="ECO:0007669"/>
    <property type="project" value="UniProtKB-KW"/>
</dbReference>
<dbReference type="Proteomes" id="UP000509346">
    <property type="component" value="Chromosome"/>
</dbReference>
<organism evidence="8 9">
    <name type="scientific">Halosimplex pelagicum</name>
    <dbReference type="NCBI Taxonomy" id="869886"/>
    <lineage>
        <taxon>Archaea</taxon>
        <taxon>Methanobacteriati</taxon>
        <taxon>Methanobacteriota</taxon>
        <taxon>Stenosarchaea group</taxon>
        <taxon>Halobacteria</taxon>
        <taxon>Halobacteriales</taxon>
        <taxon>Haloarculaceae</taxon>
        <taxon>Halosimplex</taxon>
    </lineage>
</organism>
<evidence type="ECO:0000313" key="9">
    <source>
        <dbReference type="Proteomes" id="UP000509346"/>
    </source>
</evidence>
<dbReference type="OrthoDB" id="38049at2157"/>
<dbReference type="RefSeq" id="WP_179920896.1">
    <property type="nucleotide sequence ID" value="NZ_CP058909.1"/>
</dbReference>
<accession>A0A7D5P9G6</accession>
<evidence type="ECO:0000256" key="6">
    <source>
        <dbReference type="ARBA" id="ARBA00038093"/>
    </source>
</evidence>
<evidence type="ECO:0000259" key="7">
    <source>
        <dbReference type="Pfam" id="PF01850"/>
    </source>
</evidence>
<keyword evidence="4" id="KW-0378">Hydrolase</keyword>
<proteinExistence type="inferred from homology"/>
<dbReference type="EMBL" id="CP058909">
    <property type="protein sequence ID" value="QLH81085.1"/>
    <property type="molecule type" value="Genomic_DNA"/>
</dbReference>
<dbReference type="KEGG" id="hpel:HZS54_05280"/>